<dbReference type="EMBL" id="JADOUF010000001">
    <property type="protein sequence ID" value="MBG6138644.1"/>
    <property type="molecule type" value="Genomic_DNA"/>
</dbReference>
<dbReference type="PANTHER" id="PTHR43811:SF19">
    <property type="entry name" value="39 KDA FK506-BINDING NUCLEAR PROTEIN"/>
    <property type="match status" value="1"/>
</dbReference>
<protein>
    <recommendedName>
        <fullName evidence="6">Peptidyl-prolyl cis-trans isomerase</fullName>
        <ecNumber evidence="6">5.2.1.8</ecNumber>
    </recommendedName>
</protein>
<evidence type="ECO:0000259" key="8">
    <source>
        <dbReference type="PROSITE" id="PS50059"/>
    </source>
</evidence>
<dbReference type="InterPro" id="IPR046357">
    <property type="entry name" value="PPIase_dom_sf"/>
</dbReference>
<accession>A0A8J7GUE0</accession>
<keyword evidence="3 5" id="KW-0697">Rotamase</keyword>
<dbReference type="PANTHER" id="PTHR43811">
    <property type="entry name" value="FKBP-TYPE PEPTIDYL-PROLYL CIS-TRANS ISOMERASE FKPA"/>
    <property type="match status" value="1"/>
</dbReference>
<gene>
    <name evidence="9" type="ORF">IW245_004838</name>
</gene>
<comment type="catalytic activity">
    <reaction evidence="1 5 6">
        <text>[protein]-peptidylproline (omega=180) = [protein]-peptidylproline (omega=0)</text>
        <dbReference type="Rhea" id="RHEA:16237"/>
        <dbReference type="Rhea" id="RHEA-COMP:10747"/>
        <dbReference type="Rhea" id="RHEA-COMP:10748"/>
        <dbReference type="ChEBI" id="CHEBI:83833"/>
        <dbReference type="ChEBI" id="CHEBI:83834"/>
        <dbReference type="EC" id="5.2.1.8"/>
    </reaction>
</comment>
<dbReference type="SUPFAM" id="SSF54534">
    <property type="entry name" value="FKBP-like"/>
    <property type="match status" value="1"/>
</dbReference>
<evidence type="ECO:0000313" key="10">
    <source>
        <dbReference type="Proteomes" id="UP000622552"/>
    </source>
</evidence>
<organism evidence="9 10">
    <name type="scientific">Longispora fulva</name>
    <dbReference type="NCBI Taxonomy" id="619741"/>
    <lineage>
        <taxon>Bacteria</taxon>
        <taxon>Bacillati</taxon>
        <taxon>Actinomycetota</taxon>
        <taxon>Actinomycetes</taxon>
        <taxon>Micromonosporales</taxon>
        <taxon>Micromonosporaceae</taxon>
        <taxon>Longispora</taxon>
    </lineage>
</organism>
<dbReference type="Gene3D" id="3.10.50.40">
    <property type="match status" value="1"/>
</dbReference>
<proteinExistence type="inferred from homology"/>
<evidence type="ECO:0000256" key="5">
    <source>
        <dbReference type="PROSITE-ProRule" id="PRU00277"/>
    </source>
</evidence>
<dbReference type="PROSITE" id="PS50059">
    <property type="entry name" value="FKBP_PPIASE"/>
    <property type="match status" value="1"/>
</dbReference>
<keyword evidence="10" id="KW-1185">Reference proteome</keyword>
<feature type="domain" description="PPIase FKBP-type" evidence="8">
    <location>
        <begin position="87"/>
        <end position="176"/>
    </location>
</feature>
<dbReference type="RefSeq" id="WP_197005380.1">
    <property type="nucleotide sequence ID" value="NZ_BONS01000025.1"/>
</dbReference>
<keyword evidence="4 5" id="KW-0413">Isomerase</keyword>
<name>A0A8J7GUE0_9ACTN</name>
<sequence length="181" mass="18344">MRSGTLSAIVLAITAVATAGCGTDPAPAADAPAAGAGAKTVCTADDVKVGGEAGKRPTVTIPDTCTPPTTLLMKDLTPGKDPVVKAGDAVDTQYLLVTWSNKKEVDASWNRGQTFQVAPVGQARVIAGWNEGLIGMKQGSRRLLIIPADKGYGAQGNSGIKGGETLVFVVDAAKVNGAAQQ</sequence>
<dbReference type="EC" id="5.2.1.8" evidence="6"/>
<dbReference type="AlphaFoldDB" id="A0A8J7GUE0"/>
<reference evidence="9" key="1">
    <citation type="submission" date="2020-11" db="EMBL/GenBank/DDBJ databases">
        <title>Sequencing the genomes of 1000 actinobacteria strains.</title>
        <authorList>
            <person name="Klenk H.-P."/>
        </authorList>
    </citation>
    <scope>NUCLEOTIDE SEQUENCE</scope>
    <source>
        <strain evidence="9">DSM 45356</strain>
    </source>
</reference>
<comment type="caution">
    <text evidence="9">The sequence shown here is derived from an EMBL/GenBank/DDBJ whole genome shotgun (WGS) entry which is preliminary data.</text>
</comment>
<dbReference type="InterPro" id="IPR001179">
    <property type="entry name" value="PPIase_FKBP_dom"/>
</dbReference>
<dbReference type="Pfam" id="PF00254">
    <property type="entry name" value="FKBP_C"/>
    <property type="match status" value="1"/>
</dbReference>
<keyword evidence="7" id="KW-0732">Signal</keyword>
<feature type="signal peptide" evidence="7">
    <location>
        <begin position="1"/>
        <end position="19"/>
    </location>
</feature>
<feature type="chain" id="PRO_5039431369" description="Peptidyl-prolyl cis-trans isomerase" evidence="7">
    <location>
        <begin position="20"/>
        <end position="181"/>
    </location>
</feature>
<evidence type="ECO:0000256" key="4">
    <source>
        <dbReference type="ARBA" id="ARBA00023235"/>
    </source>
</evidence>
<evidence type="ECO:0000256" key="3">
    <source>
        <dbReference type="ARBA" id="ARBA00023110"/>
    </source>
</evidence>
<dbReference type="PROSITE" id="PS51257">
    <property type="entry name" value="PROKAR_LIPOPROTEIN"/>
    <property type="match status" value="1"/>
</dbReference>
<evidence type="ECO:0000256" key="1">
    <source>
        <dbReference type="ARBA" id="ARBA00000971"/>
    </source>
</evidence>
<evidence type="ECO:0000256" key="6">
    <source>
        <dbReference type="RuleBase" id="RU003915"/>
    </source>
</evidence>
<evidence type="ECO:0000313" key="9">
    <source>
        <dbReference type="EMBL" id="MBG6138644.1"/>
    </source>
</evidence>
<dbReference type="GO" id="GO:0000785">
    <property type="term" value="C:chromatin"/>
    <property type="evidence" value="ECO:0007669"/>
    <property type="project" value="TreeGrafter"/>
</dbReference>
<evidence type="ECO:0000256" key="7">
    <source>
        <dbReference type="SAM" id="SignalP"/>
    </source>
</evidence>
<comment type="similarity">
    <text evidence="2 6">Belongs to the FKBP-type PPIase family.</text>
</comment>
<dbReference type="Proteomes" id="UP000622552">
    <property type="component" value="Unassembled WGS sequence"/>
</dbReference>
<evidence type="ECO:0000256" key="2">
    <source>
        <dbReference type="ARBA" id="ARBA00006577"/>
    </source>
</evidence>
<dbReference type="GO" id="GO:0003755">
    <property type="term" value="F:peptidyl-prolyl cis-trans isomerase activity"/>
    <property type="evidence" value="ECO:0007669"/>
    <property type="project" value="UniProtKB-UniRule"/>
</dbReference>